<evidence type="ECO:0000313" key="13">
    <source>
        <dbReference type="Proteomes" id="UP001222325"/>
    </source>
</evidence>
<protein>
    <recommendedName>
        <fullName evidence="2">DNA (cytosine-5-)-methyltransferase</fullName>
        <ecNumber evidence="2">2.1.1.37</ecNumber>
    </recommendedName>
</protein>
<dbReference type="SUPFAM" id="SSF53335">
    <property type="entry name" value="S-adenosyl-L-methionine-dependent methyltransferases"/>
    <property type="match status" value="1"/>
</dbReference>
<keyword evidence="8" id="KW-0539">Nucleus</keyword>
<comment type="caution">
    <text evidence="12">The sequence shown here is derived from an EMBL/GenBank/DDBJ whole genome shotgun (WGS) entry which is preliminary data.</text>
</comment>
<evidence type="ECO:0000256" key="6">
    <source>
        <dbReference type="ARBA" id="ARBA00022737"/>
    </source>
</evidence>
<feature type="compositionally biased region" description="Basic and acidic residues" evidence="10">
    <location>
        <begin position="34"/>
        <end position="54"/>
    </location>
</feature>
<keyword evidence="3 9" id="KW-0489">Methyltransferase</keyword>
<keyword evidence="13" id="KW-1185">Reference proteome</keyword>
<dbReference type="InterPro" id="IPR001025">
    <property type="entry name" value="BAH_dom"/>
</dbReference>
<feature type="active site" evidence="9">
    <location>
        <position position="833"/>
    </location>
</feature>
<name>A0AAD6XXH8_9AGAR</name>
<dbReference type="Gene3D" id="3.90.120.10">
    <property type="entry name" value="DNA Methylase, subunit A, domain 2"/>
    <property type="match status" value="2"/>
</dbReference>
<dbReference type="GO" id="GO:0005634">
    <property type="term" value="C:nucleus"/>
    <property type="evidence" value="ECO:0007669"/>
    <property type="project" value="UniProtKB-SubCell"/>
</dbReference>
<dbReference type="PROSITE" id="PS51679">
    <property type="entry name" value="SAM_MT_C5"/>
    <property type="match status" value="1"/>
</dbReference>
<evidence type="ECO:0000259" key="11">
    <source>
        <dbReference type="PROSITE" id="PS51038"/>
    </source>
</evidence>
<dbReference type="Proteomes" id="UP001222325">
    <property type="component" value="Unassembled WGS sequence"/>
</dbReference>
<feature type="compositionally biased region" description="Polar residues" evidence="10">
    <location>
        <begin position="22"/>
        <end position="33"/>
    </location>
</feature>
<dbReference type="AlphaFoldDB" id="A0AAD6XXH8"/>
<dbReference type="GO" id="GO:0003886">
    <property type="term" value="F:DNA (cytosine-5-)-methyltransferase activity"/>
    <property type="evidence" value="ECO:0007669"/>
    <property type="project" value="UniProtKB-EC"/>
</dbReference>
<feature type="domain" description="BAH" evidence="11">
    <location>
        <begin position="562"/>
        <end position="690"/>
    </location>
</feature>
<evidence type="ECO:0000313" key="12">
    <source>
        <dbReference type="EMBL" id="KAJ7103173.1"/>
    </source>
</evidence>
<feature type="region of interest" description="Disordered" evidence="10">
    <location>
        <begin position="271"/>
        <end position="290"/>
    </location>
</feature>
<reference evidence="12" key="1">
    <citation type="submission" date="2023-03" db="EMBL/GenBank/DDBJ databases">
        <title>Massive genome expansion in bonnet fungi (Mycena s.s.) driven by repeated elements and novel gene families across ecological guilds.</title>
        <authorList>
            <consortium name="Lawrence Berkeley National Laboratory"/>
            <person name="Harder C.B."/>
            <person name="Miyauchi S."/>
            <person name="Viragh M."/>
            <person name="Kuo A."/>
            <person name="Thoen E."/>
            <person name="Andreopoulos B."/>
            <person name="Lu D."/>
            <person name="Skrede I."/>
            <person name="Drula E."/>
            <person name="Henrissat B."/>
            <person name="Morin E."/>
            <person name="Kohler A."/>
            <person name="Barry K."/>
            <person name="LaButti K."/>
            <person name="Morin E."/>
            <person name="Salamov A."/>
            <person name="Lipzen A."/>
            <person name="Mereny Z."/>
            <person name="Hegedus B."/>
            <person name="Baldrian P."/>
            <person name="Stursova M."/>
            <person name="Weitz H."/>
            <person name="Taylor A."/>
            <person name="Grigoriev I.V."/>
            <person name="Nagy L.G."/>
            <person name="Martin F."/>
            <person name="Kauserud H."/>
        </authorList>
    </citation>
    <scope>NUCLEOTIDE SEQUENCE</scope>
    <source>
        <strain evidence="12">CBHHK173m</strain>
    </source>
</reference>
<dbReference type="PROSITE" id="PS51038">
    <property type="entry name" value="BAH"/>
    <property type="match status" value="2"/>
</dbReference>
<dbReference type="GO" id="GO:0003682">
    <property type="term" value="F:chromatin binding"/>
    <property type="evidence" value="ECO:0007669"/>
    <property type="project" value="InterPro"/>
</dbReference>
<dbReference type="PRINTS" id="PR00105">
    <property type="entry name" value="C5METTRFRASE"/>
</dbReference>
<dbReference type="InterPro" id="IPR043151">
    <property type="entry name" value="BAH_sf"/>
</dbReference>
<dbReference type="Pfam" id="PF12047">
    <property type="entry name" value="DNMT1-RFD"/>
    <property type="match status" value="1"/>
</dbReference>
<evidence type="ECO:0000256" key="1">
    <source>
        <dbReference type="ARBA" id="ARBA00004123"/>
    </source>
</evidence>
<dbReference type="GO" id="GO:0032259">
    <property type="term" value="P:methylation"/>
    <property type="evidence" value="ECO:0007669"/>
    <property type="project" value="UniProtKB-KW"/>
</dbReference>
<evidence type="ECO:0000256" key="8">
    <source>
        <dbReference type="ARBA" id="ARBA00023242"/>
    </source>
</evidence>
<dbReference type="GO" id="GO:0044027">
    <property type="term" value="P:negative regulation of gene expression via chromosomal CpG island methylation"/>
    <property type="evidence" value="ECO:0007669"/>
    <property type="project" value="TreeGrafter"/>
</dbReference>
<proteinExistence type="inferred from homology"/>
<evidence type="ECO:0000256" key="7">
    <source>
        <dbReference type="ARBA" id="ARBA00023125"/>
    </source>
</evidence>
<dbReference type="PANTHER" id="PTHR10629:SF52">
    <property type="entry name" value="DNA (CYTOSINE-5)-METHYLTRANSFERASE 1"/>
    <property type="match status" value="1"/>
</dbReference>
<sequence length="1242" mass="141277">MAPPRRPSAFEVSFPEEAMASLQISQTSQTSDGASEKTLKRKADSNNADERDAPQRVTGYFKPPPSLVVETAEYRAPGEDPEPDDRNHGQKPIRVLSNYCVFDPENRNEFVLLDALELDDGRRYAAVGVVLLEDEDDEDYAQEDGVDVEDAGDHLRLDGVGLAPLDYFSLDAALYLETEFAFYELRSPLTRYKPYLVAFAAPRRVAREVLMRARSHPREDLKDFRARAKGHTDEDLAEAIPYIREVVDEQGGALQHSPLIQGLFKQASLGVDDEPRRRTRPRRAPPQSRAIIGNPDLALLKSENQSATHVTPFIAELAKGYYEETLEVVGARPRIPSKADVDLRKANALRFLKDCIKRVRAQEAGTVSFTTQCPRRWGYVEEAKVGGELYKTGDFICIRKGSYPGVPAPLMVQICDVPDDATLSEYFWFARIIYFKYDERMVHVQWLEHGSQIIFEEMAHPQELFLNVLCDDQAIRWIAGKVSVVYAMEAPRKEGQYFIRSIYDERDASFTSLNEAQMNKIFSNRPPDNCLPCSQAELYNHNAECHFLREESTRHGVSYQGQNYHLNDFFLYENPAGGPAHIGYIKNIQDSRRGRDAPLIVYYKVGRVALDLKEIRIGAGMHNEYPERHVFLTYEEATVPVKQLIRPVHVYARDFFVNLAEIRRWVEYSPNHFYCSYRLPSLTAEPRAASWARREEVSQSTLNVCKFCPSDMYRLLRQEREFQEEQERTRNDYDCLDLFGGTGAFSQAVAEGSGGCLKPTHLIEITPSAARTAQKNSVTTIYCQDANTVLRYFIRSAANKSVDVPLQLFDNKTPLPPPIKPGKMRAIFIGLPCQSHSRLNMYRKAEDPKSNLMLTAASFVDFFRPDYVFLENVPGFLKYNLLAQQASRHRVEGGVEMGGLKLLLRALQDMNYTFRFALLQAGNYGLPQSRIRFFLVAARRGLPLPEMPQPTHDFEVVNQLKIRLPYNHRPSIIPIRTKRGTMPHAAVSIEDAIGDLAQYDWKHPDPKSATASLRALIARRAREGIPAFACERDKTHCGFEGVVPYRHEPRSSFQREARERPTENLQHFTRCLLPKTVERVVTIPLQPGADFRSPFPPLSTLFWLSFIPPTGLPARLGEWQFSNPVSAVGRNRYRGGLYGRLDPESYFPTTVTNMHPTAKQSKVLHPHCLRMVTVRELARSQGFPDWFVFVSVNNNVVTLHRQIGNAVPWQVSQALGRELRKALFKSWRETRPSSATGNDDEG</sequence>
<keyword evidence="7" id="KW-0238">DNA-binding</keyword>
<keyword evidence="4 9" id="KW-0808">Transferase</keyword>
<organism evidence="12 13">
    <name type="scientific">Mycena belliarum</name>
    <dbReference type="NCBI Taxonomy" id="1033014"/>
    <lineage>
        <taxon>Eukaryota</taxon>
        <taxon>Fungi</taxon>
        <taxon>Dikarya</taxon>
        <taxon>Basidiomycota</taxon>
        <taxon>Agaricomycotina</taxon>
        <taxon>Agaricomycetes</taxon>
        <taxon>Agaricomycetidae</taxon>
        <taxon>Agaricales</taxon>
        <taxon>Marasmiineae</taxon>
        <taxon>Mycenaceae</taxon>
        <taxon>Mycena</taxon>
    </lineage>
</organism>
<feature type="domain" description="BAH" evidence="11">
    <location>
        <begin position="388"/>
        <end position="526"/>
    </location>
</feature>
<dbReference type="GO" id="GO:0003677">
    <property type="term" value="F:DNA binding"/>
    <property type="evidence" value="ECO:0007669"/>
    <property type="project" value="UniProtKB-KW"/>
</dbReference>
<dbReference type="EMBL" id="JARJCN010000002">
    <property type="protein sequence ID" value="KAJ7103173.1"/>
    <property type="molecule type" value="Genomic_DNA"/>
</dbReference>
<keyword evidence="6" id="KW-0677">Repeat</keyword>
<evidence type="ECO:0000256" key="3">
    <source>
        <dbReference type="ARBA" id="ARBA00022603"/>
    </source>
</evidence>
<dbReference type="InterPro" id="IPR029063">
    <property type="entry name" value="SAM-dependent_MTases_sf"/>
</dbReference>
<accession>A0AAD6XXH8</accession>
<evidence type="ECO:0000256" key="2">
    <source>
        <dbReference type="ARBA" id="ARBA00011975"/>
    </source>
</evidence>
<evidence type="ECO:0000256" key="9">
    <source>
        <dbReference type="PROSITE-ProRule" id="PRU01016"/>
    </source>
</evidence>
<dbReference type="InterPro" id="IPR001525">
    <property type="entry name" value="C5_MeTfrase"/>
</dbReference>
<keyword evidence="5 9" id="KW-0949">S-adenosyl-L-methionine</keyword>
<dbReference type="PANTHER" id="PTHR10629">
    <property type="entry name" value="CYTOSINE-SPECIFIC METHYLTRANSFERASE"/>
    <property type="match status" value="1"/>
</dbReference>
<evidence type="ECO:0000256" key="4">
    <source>
        <dbReference type="ARBA" id="ARBA00022679"/>
    </source>
</evidence>
<evidence type="ECO:0000256" key="5">
    <source>
        <dbReference type="ARBA" id="ARBA00022691"/>
    </source>
</evidence>
<gene>
    <name evidence="12" type="ORF">B0H15DRAFT_874573</name>
</gene>
<dbReference type="EC" id="2.1.1.37" evidence="2"/>
<comment type="subcellular location">
    <subcellularLocation>
        <location evidence="1">Nucleus</location>
    </subcellularLocation>
</comment>
<comment type="similarity">
    <text evidence="9">Belongs to the class I-like SAM-binding methyltransferase superfamily. C5-methyltransferase family.</text>
</comment>
<dbReference type="Pfam" id="PF00145">
    <property type="entry name" value="DNA_methylase"/>
    <property type="match status" value="1"/>
</dbReference>
<dbReference type="Gene3D" id="2.30.30.490">
    <property type="match status" value="2"/>
</dbReference>
<dbReference type="InterPro" id="IPR050390">
    <property type="entry name" value="C5-Methyltransferase"/>
</dbReference>
<dbReference type="Gene3D" id="3.40.50.150">
    <property type="entry name" value="Vaccinia Virus protein VP39"/>
    <property type="match status" value="1"/>
</dbReference>
<dbReference type="InterPro" id="IPR022702">
    <property type="entry name" value="Cytosine_MeTrfase1_RFD"/>
</dbReference>
<evidence type="ECO:0000256" key="10">
    <source>
        <dbReference type="SAM" id="MobiDB-lite"/>
    </source>
</evidence>
<feature type="region of interest" description="Disordered" evidence="10">
    <location>
        <begin position="20"/>
        <end position="68"/>
    </location>
</feature>